<evidence type="ECO:0000313" key="25">
    <source>
        <dbReference type="EMBL" id="AKS34125.1"/>
    </source>
</evidence>
<sequence length="213" mass="22407">MPGFTHVEGLSSADVQRLRETYEPLAQSVRELIDATIRSEVDGADVAAAKAHIDAAIELLRAEQIDGPFGVRVTSDGDRMPWGNPAIGIRNAIAPPLRIVRGGEGGGEGVVSAAFHLGAAYEGPPGQVHGGIVAMVLDHVLGEVAASDPNTPRFTGTLTIRYLRATPLGDLRAEGRITRTDGIKTFAVGHVYDAEGITAEAEGVFIPPKWARG</sequence>
<feature type="domain" description="Thioesterase" evidence="24">
    <location>
        <begin position="126"/>
        <end position="197"/>
    </location>
</feature>
<protein>
    <recommendedName>
        <fullName evidence="17">Acyl-coenzyme A thioesterase THEM4</fullName>
        <ecNumber evidence="16">3.1.2.2</ecNumber>
    </recommendedName>
    <alternativeName>
        <fullName evidence="18">Thioesterase superfamily member 4</fullName>
    </alternativeName>
</protein>
<keyword evidence="6" id="KW-0053">Apoptosis</keyword>
<keyword evidence="11" id="KW-0472">Membrane</keyword>
<dbReference type="PANTHER" id="PTHR12418:SF19">
    <property type="entry name" value="ACYL-COENZYME A THIOESTERASE THEM4"/>
    <property type="match status" value="1"/>
</dbReference>
<evidence type="ECO:0000256" key="19">
    <source>
        <dbReference type="ARBA" id="ARBA00047588"/>
    </source>
</evidence>
<evidence type="ECO:0000256" key="8">
    <source>
        <dbReference type="ARBA" id="ARBA00022832"/>
    </source>
</evidence>
<dbReference type="OrthoDB" id="5242242at2"/>
<keyword evidence="8" id="KW-0276">Fatty acid metabolism</keyword>
<dbReference type="PANTHER" id="PTHR12418">
    <property type="entry name" value="ACYL-COENZYME A THIOESTERASE THEM4"/>
    <property type="match status" value="1"/>
</dbReference>
<evidence type="ECO:0000256" key="17">
    <source>
        <dbReference type="ARBA" id="ARBA00040123"/>
    </source>
</evidence>
<comment type="subcellular location">
    <subcellularLocation>
        <location evidence="3">Cell projection</location>
        <location evidence="3">Ruffle membrane</location>
    </subcellularLocation>
    <subcellularLocation>
        <location evidence="2">Cytoplasm</location>
    </subcellularLocation>
    <subcellularLocation>
        <location evidence="1">Membrane</location>
        <topology evidence="1">Peripheral membrane protein</topology>
    </subcellularLocation>
</comment>
<evidence type="ECO:0000256" key="15">
    <source>
        <dbReference type="ARBA" id="ARBA00038456"/>
    </source>
</evidence>
<evidence type="ECO:0000256" key="6">
    <source>
        <dbReference type="ARBA" id="ARBA00022703"/>
    </source>
</evidence>
<evidence type="ECO:0000256" key="10">
    <source>
        <dbReference type="ARBA" id="ARBA00023098"/>
    </source>
</evidence>
<dbReference type="GO" id="GO:0006631">
    <property type="term" value="P:fatty acid metabolic process"/>
    <property type="evidence" value="ECO:0007669"/>
    <property type="project" value="UniProtKB-KW"/>
</dbReference>
<keyword evidence="12" id="KW-0966">Cell projection</keyword>
<comment type="similarity">
    <text evidence="15">Belongs to the THEM4/THEM5 thioesterase family.</text>
</comment>
<comment type="catalytic activity">
    <reaction evidence="21">
        <text>decanoyl-CoA + H2O = decanoate + CoA + H(+)</text>
        <dbReference type="Rhea" id="RHEA:40059"/>
        <dbReference type="ChEBI" id="CHEBI:15377"/>
        <dbReference type="ChEBI" id="CHEBI:15378"/>
        <dbReference type="ChEBI" id="CHEBI:27689"/>
        <dbReference type="ChEBI" id="CHEBI:57287"/>
        <dbReference type="ChEBI" id="CHEBI:61430"/>
    </reaction>
    <physiologicalReaction direction="left-to-right" evidence="21">
        <dbReference type="Rhea" id="RHEA:40060"/>
    </physiologicalReaction>
</comment>
<evidence type="ECO:0000256" key="12">
    <source>
        <dbReference type="ARBA" id="ARBA00023273"/>
    </source>
</evidence>
<dbReference type="KEGG" id="mgo:AFA91_22005"/>
<evidence type="ECO:0000256" key="9">
    <source>
        <dbReference type="ARBA" id="ARBA00022946"/>
    </source>
</evidence>
<dbReference type="GO" id="GO:0016787">
    <property type="term" value="F:hydrolase activity"/>
    <property type="evidence" value="ECO:0007669"/>
    <property type="project" value="UniProtKB-KW"/>
</dbReference>
<evidence type="ECO:0000256" key="14">
    <source>
        <dbReference type="ARBA" id="ARBA00037002"/>
    </source>
</evidence>
<comment type="catalytic activity">
    <reaction evidence="22">
        <text>dodecanoyl-CoA + H2O = dodecanoate + CoA + H(+)</text>
        <dbReference type="Rhea" id="RHEA:30135"/>
        <dbReference type="ChEBI" id="CHEBI:15377"/>
        <dbReference type="ChEBI" id="CHEBI:15378"/>
        <dbReference type="ChEBI" id="CHEBI:18262"/>
        <dbReference type="ChEBI" id="CHEBI:57287"/>
        <dbReference type="ChEBI" id="CHEBI:57375"/>
    </reaction>
    <physiologicalReaction direction="left-to-right" evidence="22">
        <dbReference type="Rhea" id="RHEA:30136"/>
    </physiologicalReaction>
</comment>
<gene>
    <name evidence="25" type="ORF">AFA91_22005</name>
</gene>
<keyword evidence="4" id="KW-1003">Cell membrane</keyword>
<dbReference type="SUPFAM" id="SSF54637">
    <property type="entry name" value="Thioesterase/thiol ester dehydrase-isomerase"/>
    <property type="match status" value="1"/>
</dbReference>
<evidence type="ECO:0000256" key="5">
    <source>
        <dbReference type="ARBA" id="ARBA00022490"/>
    </source>
</evidence>
<keyword evidence="10" id="KW-0443">Lipid metabolism</keyword>
<dbReference type="GO" id="GO:0005737">
    <property type="term" value="C:cytoplasm"/>
    <property type="evidence" value="ECO:0007669"/>
    <property type="project" value="UniProtKB-SubCell"/>
</dbReference>
<comment type="catalytic activity">
    <reaction evidence="14">
        <text>(9Z)-octadecenoyl-CoA + H2O = (9Z)-octadecenoate + CoA + H(+)</text>
        <dbReference type="Rhea" id="RHEA:40139"/>
        <dbReference type="ChEBI" id="CHEBI:15377"/>
        <dbReference type="ChEBI" id="CHEBI:15378"/>
        <dbReference type="ChEBI" id="CHEBI:30823"/>
        <dbReference type="ChEBI" id="CHEBI:57287"/>
        <dbReference type="ChEBI" id="CHEBI:57387"/>
    </reaction>
    <physiologicalReaction direction="left-to-right" evidence="14">
        <dbReference type="Rhea" id="RHEA:40140"/>
    </physiologicalReaction>
</comment>
<dbReference type="CDD" id="cd03443">
    <property type="entry name" value="PaaI_thioesterase"/>
    <property type="match status" value="1"/>
</dbReference>
<keyword evidence="9" id="KW-0809">Transit peptide</keyword>
<comment type="catalytic activity">
    <reaction evidence="20">
        <text>hexadecanoyl-CoA + H2O = hexadecanoate + CoA + H(+)</text>
        <dbReference type="Rhea" id="RHEA:16645"/>
        <dbReference type="ChEBI" id="CHEBI:7896"/>
        <dbReference type="ChEBI" id="CHEBI:15377"/>
        <dbReference type="ChEBI" id="CHEBI:15378"/>
        <dbReference type="ChEBI" id="CHEBI:57287"/>
        <dbReference type="ChEBI" id="CHEBI:57379"/>
        <dbReference type="EC" id="3.1.2.2"/>
    </reaction>
    <physiologicalReaction direction="left-to-right" evidence="20">
        <dbReference type="Rhea" id="RHEA:16646"/>
    </physiologicalReaction>
</comment>
<evidence type="ECO:0000256" key="3">
    <source>
        <dbReference type="ARBA" id="ARBA00004632"/>
    </source>
</evidence>
<organism evidence="25 26">
    <name type="scientific">Mycolicibacterium goodii</name>
    <name type="common">Mycobacterium goodii</name>
    <dbReference type="NCBI Taxonomy" id="134601"/>
    <lineage>
        <taxon>Bacteria</taxon>
        <taxon>Bacillati</taxon>
        <taxon>Actinomycetota</taxon>
        <taxon>Actinomycetes</taxon>
        <taxon>Mycobacteriales</taxon>
        <taxon>Mycobacteriaceae</taxon>
        <taxon>Mycolicibacterium</taxon>
    </lineage>
</organism>
<evidence type="ECO:0000256" key="20">
    <source>
        <dbReference type="ARBA" id="ARBA00047734"/>
    </source>
</evidence>
<dbReference type="InterPro" id="IPR029069">
    <property type="entry name" value="HotDog_dom_sf"/>
</dbReference>
<dbReference type="Pfam" id="PF03061">
    <property type="entry name" value="4HBT"/>
    <property type="match status" value="1"/>
</dbReference>
<comment type="catalytic activity">
    <reaction evidence="19">
        <text>octanoyl-CoA + H2O = octanoate + CoA + H(+)</text>
        <dbReference type="Rhea" id="RHEA:30143"/>
        <dbReference type="ChEBI" id="CHEBI:15377"/>
        <dbReference type="ChEBI" id="CHEBI:15378"/>
        <dbReference type="ChEBI" id="CHEBI:25646"/>
        <dbReference type="ChEBI" id="CHEBI:57287"/>
        <dbReference type="ChEBI" id="CHEBI:57386"/>
    </reaction>
    <physiologicalReaction direction="left-to-right" evidence="19">
        <dbReference type="Rhea" id="RHEA:30144"/>
    </physiologicalReaction>
</comment>
<evidence type="ECO:0000256" key="11">
    <source>
        <dbReference type="ARBA" id="ARBA00023136"/>
    </source>
</evidence>
<dbReference type="InterPro" id="IPR052365">
    <property type="entry name" value="THEM4/THEM5_acyl-CoA_thioest"/>
</dbReference>
<dbReference type="EMBL" id="CP012150">
    <property type="protein sequence ID" value="AKS34125.1"/>
    <property type="molecule type" value="Genomic_DNA"/>
</dbReference>
<dbReference type="STRING" id="134601.AFA91_22005"/>
<evidence type="ECO:0000256" key="16">
    <source>
        <dbReference type="ARBA" id="ARBA00038848"/>
    </source>
</evidence>
<dbReference type="AlphaFoldDB" id="A0A0K0X9Q0"/>
<comment type="catalytic activity">
    <reaction evidence="23">
        <text>tetradecanoyl-CoA + H2O = tetradecanoate + CoA + H(+)</text>
        <dbReference type="Rhea" id="RHEA:40119"/>
        <dbReference type="ChEBI" id="CHEBI:15377"/>
        <dbReference type="ChEBI" id="CHEBI:15378"/>
        <dbReference type="ChEBI" id="CHEBI:30807"/>
        <dbReference type="ChEBI" id="CHEBI:57287"/>
        <dbReference type="ChEBI" id="CHEBI:57385"/>
    </reaction>
    <physiologicalReaction direction="left-to-right" evidence="23">
        <dbReference type="Rhea" id="RHEA:40120"/>
    </physiologicalReaction>
</comment>
<evidence type="ECO:0000256" key="23">
    <source>
        <dbReference type="ARBA" id="ARBA00048180"/>
    </source>
</evidence>
<evidence type="ECO:0000256" key="1">
    <source>
        <dbReference type="ARBA" id="ARBA00004170"/>
    </source>
</evidence>
<dbReference type="GO" id="GO:0016020">
    <property type="term" value="C:membrane"/>
    <property type="evidence" value="ECO:0007669"/>
    <property type="project" value="UniProtKB-SubCell"/>
</dbReference>
<reference evidence="25 26" key="1">
    <citation type="submission" date="2015-07" db="EMBL/GenBank/DDBJ databases">
        <title>Complete genome sequence of Mycobacterium goodii X7B, a facultative thermophilic biodesulfurizing bacterium.</title>
        <authorList>
            <person name="Yu B."/>
            <person name="Li F."/>
            <person name="Xu P."/>
        </authorList>
    </citation>
    <scope>NUCLEOTIDE SEQUENCE [LARGE SCALE GENOMIC DNA]</scope>
    <source>
        <strain evidence="25 26">X7B</strain>
    </source>
</reference>
<evidence type="ECO:0000256" key="22">
    <source>
        <dbReference type="ARBA" id="ARBA00048074"/>
    </source>
</evidence>
<dbReference type="RefSeq" id="WP_049746573.1">
    <property type="nucleotide sequence ID" value="NZ_CP012150.1"/>
</dbReference>
<proteinExistence type="inferred from homology"/>
<keyword evidence="7" id="KW-0378">Hydrolase</keyword>
<name>A0A0K0X9Q0_MYCGD</name>
<dbReference type="InterPro" id="IPR006683">
    <property type="entry name" value="Thioestr_dom"/>
</dbReference>
<dbReference type="PATRIC" id="fig|134601.6.peg.4542"/>
<evidence type="ECO:0000256" key="13">
    <source>
        <dbReference type="ARBA" id="ARBA00035852"/>
    </source>
</evidence>
<dbReference type="EC" id="3.1.2.2" evidence="16"/>
<evidence type="ECO:0000259" key="24">
    <source>
        <dbReference type="Pfam" id="PF03061"/>
    </source>
</evidence>
<dbReference type="Proteomes" id="UP000062255">
    <property type="component" value="Chromosome"/>
</dbReference>
<comment type="catalytic activity">
    <reaction evidence="13">
        <text>(5Z,8Z,11Z,14Z)-eicosatetraenoyl-CoA + H2O = (5Z,8Z,11Z,14Z)-eicosatetraenoate + CoA + H(+)</text>
        <dbReference type="Rhea" id="RHEA:40151"/>
        <dbReference type="ChEBI" id="CHEBI:15377"/>
        <dbReference type="ChEBI" id="CHEBI:15378"/>
        <dbReference type="ChEBI" id="CHEBI:32395"/>
        <dbReference type="ChEBI" id="CHEBI:57287"/>
        <dbReference type="ChEBI" id="CHEBI:57368"/>
    </reaction>
    <physiologicalReaction direction="left-to-right" evidence="13">
        <dbReference type="Rhea" id="RHEA:40152"/>
    </physiologicalReaction>
</comment>
<dbReference type="Gene3D" id="3.10.129.10">
    <property type="entry name" value="Hotdog Thioesterase"/>
    <property type="match status" value="1"/>
</dbReference>
<accession>A0A0K0X9Q0</accession>
<keyword evidence="5" id="KW-0963">Cytoplasm</keyword>
<evidence type="ECO:0000256" key="2">
    <source>
        <dbReference type="ARBA" id="ARBA00004496"/>
    </source>
</evidence>
<evidence type="ECO:0000256" key="4">
    <source>
        <dbReference type="ARBA" id="ARBA00022475"/>
    </source>
</evidence>
<evidence type="ECO:0000256" key="21">
    <source>
        <dbReference type="ARBA" id="ARBA00047969"/>
    </source>
</evidence>
<evidence type="ECO:0000256" key="7">
    <source>
        <dbReference type="ARBA" id="ARBA00022801"/>
    </source>
</evidence>
<evidence type="ECO:0000313" key="26">
    <source>
        <dbReference type="Proteomes" id="UP000062255"/>
    </source>
</evidence>
<evidence type="ECO:0000256" key="18">
    <source>
        <dbReference type="ARBA" id="ARBA00043210"/>
    </source>
</evidence>